<dbReference type="GO" id="GO:0003677">
    <property type="term" value="F:DNA binding"/>
    <property type="evidence" value="ECO:0007669"/>
    <property type="project" value="UniProtKB-UniRule"/>
</dbReference>
<organism evidence="4 5">
    <name type="scientific">Schleiferilactobacillus perolens DSM 12744</name>
    <dbReference type="NCBI Taxonomy" id="1423792"/>
    <lineage>
        <taxon>Bacteria</taxon>
        <taxon>Bacillati</taxon>
        <taxon>Bacillota</taxon>
        <taxon>Bacilli</taxon>
        <taxon>Lactobacillales</taxon>
        <taxon>Lactobacillaceae</taxon>
        <taxon>Schleiferilactobacillus</taxon>
    </lineage>
</organism>
<comment type="caution">
    <text evidence="4">The sequence shown here is derived from an EMBL/GenBank/DDBJ whole genome shotgun (WGS) entry which is preliminary data.</text>
</comment>
<evidence type="ECO:0000256" key="2">
    <source>
        <dbReference type="PROSITE-ProRule" id="PRU00335"/>
    </source>
</evidence>
<dbReference type="PANTHER" id="PTHR30055:SF222">
    <property type="entry name" value="REGULATORY PROTEIN"/>
    <property type="match status" value="1"/>
</dbReference>
<dbReference type="Gene3D" id="1.10.357.10">
    <property type="entry name" value="Tetracycline Repressor, domain 2"/>
    <property type="match status" value="1"/>
</dbReference>
<dbReference type="InterPro" id="IPR009057">
    <property type="entry name" value="Homeodomain-like_sf"/>
</dbReference>
<dbReference type="EMBL" id="AZEC01000012">
    <property type="protein sequence ID" value="KRL11324.1"/>
    <property type="molecule type" value="Genomic_DNA"/>
</dbReference>
<sequence>MAETDLQLFRDTGMLQGMTTKQISIIAAAVDVFAENGYANSSTKEIAKRAGVAEGNIFSTFTNKRGLLHAIIDPVSQSLFPQAVENLVQGKLSTHYATLADFLNGIAWNRIDYLRQNSKVIKIFVAEVFYDEKLRQRFIRNFPISYWLRFDHQFSQLKRAGQLVQWPNAQIGSTMAGIIGEVFLGYLFFKQPLTDATIQRTIDTLVLVLTPK</sequence>
<keyword evidence="5" id="KW-1185">Reference proteome</keyword>
<dbReference type="RefSeq" id="WP_057821552.1">
    <property type="nucleotide sequence ID" value="NZ_AZEC01000012.1"/>
</dbReference>
<dbReference type="GO" id="GO:0006355">
    <property type="term" value="P:regulation of DNA-templated transcription"/>
    <property type="evidence" value="ECO:0007669"/>
    <property type="project" value="UniProtKB-ARBA"/>
</dbReference>
<evidence type="ECO:0000313" key="5">
    <source>
        <dbReference type="Proteomes" id="UP000051330"/>
    </source>
</evidence>
<dbReference type="SUPFAM" id="SSF46689">
    <property type="entry name" value="Homeodomain-like"/>
    <property type="match status" value="1"/>
</dbReference>
<keyword evidence="1 2" id="KW-0238">DNA-binding</keyword>
<dbReference type="InterPro" id="IPR036271">
    <property type="entry name" value="Tet_transcr_reg_TetR-rel_C_sf"/>
</dbReference>
<dbReference type="Pfam" id="PF00440">
    <property type="entry name" value="TetR_N"/>
    <property type="match status" value="1"/>
</dbReference>
<gene>
    <name evidence="4" type="ORF">FD09_GL000692</name>
</gene>
<name>A0A0R1MTV2_9LACO</name>
<evidence type="ECO:0000259" key="3">
    <source>
        <dbReference type="PROSITE" id="PS50977"/>
    </source>
</evidence>
<reference evidence="4 5" key="1">
    <citation type="journal article" date="2015" name="Genome Announc.">
        <title>Expanding the biotechnology potential of lactobacilli through comparative genomics of 213 strains and associated genera.</title>
        <authorList>
            <person name="Sun Z."/>
            <person name="Harris H.M."/>
            <person name="McCann A."/>
            <person name="Guo C."/>
            <person name="Argimon S."/>
            <person name="Zhang W."/>
            <person name="Yang X."/>
            <person name="Jeffery I.B."/>
            <person name="Cooney J.C."/>
            <person name="Kagawa T.F."/>
            <person name="Liu W."/>
            <person name="Song Y."/>
            <person name="Salvetti E."/>
            <person name="Wrobel A."/>
            <person name="Rasinkangas P."/>
            <person name="Parkhill J."/>
            <person name="Rea M.C."/>
            <person name="O'Sullivan O."/>
            <person name="Ritari J."/>
            <person name="Douillard F.P."/>
            <person name="Paul Ross R."/>
            <person name="Yang R."/>
            <person name="Briner A.E."/>
            <person name="Felis G.E."/>
            <person name="de Vos W.M."/>
            <person name="Barrangou R."/>
            <person name="Klaenhammer T.R."/>
            <person name="Caufield P.W."/>
            <person name="Cui Y."/>
            <person name="Zhang H."/>
            <person name="O'Toole P.W."/>
        </authorList>
    </citation>
    <scope>NUCLEOTIDE SEQUENCE [LARGE SCALE GENOMIC DNA]</scope>
    <source>
        <strain evidence="4 5">DSM 12744</strain>
    </source>
</reference>
<feature type="domain" description="HTH tetR-type" evidence="3">
    <location>
        <begin position="19"/>
        <end position="79"/>
    </location>
</feature>
<dbReference type="SUPFAM" id="SSF48498">
    <property type="entry name" value="Tetracyclin repressor-like, C-terminal domain"/>
    <property type="match status" value="1"/>
</dbReference>
<proteinExistence type="predicted"/>
<dbReference type="InterPro" id="IPR050109">
    <property type="entry name" value="HTH-type_TetR-like_transc_reg"/>
</dbReference>
<dbReference type="PROSITE" id="PS50977">
    <property type="entry name" value="HTH_TETR_2"/>
    <property type="match status" value="1"/>
</dbReference>
<feature type="DNA-binding region" description="H-T-H motif" evidence="2">
    <location>
        <begin position="42"/>
        <end position="61"/>
    </location>
</feature>
<evidence type="ECO:0000256" key="1">
    <source>
        <dbReference type="ARBA" id="ARBA00023125"/>
    </source>
</evidence>
<evidence type="ECO:0000313" key="4">
    <source>
        <dbReference type="EMBL" id="KRL11324.1"/>
    </source>
</evidence>
<protein>
    <submittedName>
        <fullName evidence="4">TetR family transcriptional regulator</fullName>
    </submittedName>
</protein>
<dbReference type="PATRIC" id="fig|1423792.3.peg.707"/>
<dbReference type="STRING" id="1423792.FD09_GL000692"/>
<dbReference type="PANTHER" id="PTHR30055">
    <property type="entry name" value="HTH-TYPE TRANSCRIPTIONAL REGULATOR RUTR"/>
    <property type="match status" value="1"/>
</dbReference>
<dbReference type="PRINTS" id="PR00455">
    <property type="entry name" value="HTHTETR"/>
</dbReference>
<accession>A0A0R1MTV2</accession>
<dbReference type="AlphaFoldDB" id="A0A0R1MTV2"/>
<dbReference type="InterPro" id="IPR001647">
    <property type="entry name" value="HTH_TetR"/>
</dbReference>
<dbReference type="Proteomes" id="UP000051330">
    <property type="component" value="Unassembled WGS sequence"/>
</dbReference>